<dbReference type="SUPFAM" id="SSF48208">
    <property type="entry name" value="Six-hairpin glycosidases"/>
    <property type="match status" value="1"/>
</dbReference>
<keyword evidence="4" id="KW-0624">Polysaccharide degradation</keyword>
<evidence type="ECO:0000256" key="3">
    <source>
        <dbReference type="ARBA" id="ARBA00023277"/>
    </source>
</evidence>
<dbReference type="Pfam" id="PF00759">
    <property type="entry name" value="Glyco_hydro_9"/>
    <property type="match status" value="1"/>
</dbReference>
<dbReference type="Proteomes" id="UP000824056">
    <property type="component" value="Unassembled WGS sequence"/>
</dbReference>
<comment type="caution">
    <text evidence="6">The sequence shown here is derived from an EMBL/GenBank/DDBJ whole genome shotgun (WGS) entry which is preliminary data.</text>
</comment>
<gene>
    <name evidence="6" type="ORF">H9809_01440</name>
</gene>
<dbReference type="Gene3D" id="1.50.10.10">
    <property type="match status" value="1"/>
</dbReference>
<keyword evidence="3" id="KW-0119">Carbohydrate metabolism</keyword>
<keyword evidence="2" id="KW-0136">Cellulose degradation</keyword>
<evidence type="ECO:0000256" key="1">
    <source>
        <dbReference type="ARBA" id="ARBA00007072"/>
    </source>
</evidence>
<organism evidence="6 7">
    <name type="scientific">Candidatus Blautia pullicola</name>
    <dbReference type="NCBI Taxonomy" id="2838498"/>
    <lineage>
        <taxon>Bacteria</taxon>
        <taxon>Bacillati</taxon>
        <taxon>Bacillota</taxon>
        <taxon>Clostridia</taxon>
        <taxon>Lachnospirales</taxon>
        <taxon>Lachnospiraceae</taxon>
        <taxon>Blautia</taxon>
    </lineage>
</organism>
<dbReference type="InterPro" id="IPR013783">
    <property type="entry name" value="Ig-like_fold"/>
</dbReference>
<dbReference type="InterPro" id="IPR001701">
    <property type="entry name" value="Glyco_hydro_9"/>
</dbReference>
<evidence type="ECO:0000313" key="6">
    <source>
        <dbReference type="EMBL" id="HIZ64560.1"/>
    </source>
</evidence>
<dbReference type="InterPro" id="IPR014756">
    <property type="entry name" value="Ig_E-set"/>
</dbReference>
<dbReference type="GO" id="GO:0030245">
    <property type="term" value="P:cellulose catabolic process"/>
    <property type="evidence" value="ECO:0007669"/>
    <property type="project" value="UniProtKB-KW"/>
</dbReference>
<protein>
    <submittedName>
        <fullName evidence="6">Glycoside hydrolase family 9 protein</fullName>
    </submittedName>
</protein>
<feature type="domain" description="Glycoside hydrolase family 9" evidence="5">
    <location>
        <begin position="308"/>
        <end position="726"/>
    </location>
</feature>
<dbReference type="Gene3D" id="2.60.40.10">
    <property type="entry name" value="Immunoglobulins"/>
    <property type="match status" value="1"/>
</dbReference>
<name>A0A9D2FPM1_9FIRM</name>
<dbReference type="GO" id="GO:0008810">
    <property type="term" value="F:cellulase activity"/>
    <property type="evidence" value="ECO:0007669"/>
    <property type="project" value="InterPro"/>
</dbReference>
<dbReference type="InterPro" id="IPR012341">
    <property type="entry name" value="6hp_glycosidase-like_sf"/>
</dbReference>
<dbReference type="EMBL" id="DXBG01000030">
    <property type="protein sequence ID" value="HIZ64560.1"/>
    <property type="molecule type" value="Genomic_DNA"/>
</dbReference>
<dbReference type="SUPFAM" id="SSF81296">
    <property type="entry name" value="E set domains"/>
    <property type="match status" value="1"/>
</dbReference>
<reference evidence="6" key="2">
    <citation type="submission" date="2021-04" db="EMBL/GenBank/DDBJ databases">
        <authorList>
            <person name="Gilroy R."/>
        </authorList>
    </citation>
    <scope>NUCLEOTIDE SEQUENCE</scope>
    <source>
        <strain evidence="6">1068</strain>
    </source>
</reference>
<keyword evidence="6" id="KW-0378">Hydrolase</keyword>
<sequence>MREEFYRDLLESGWIHKPLTLKKEASLEEERRKQQVVRRKPIWTGSGDGCFHSRGEGQCRIKEVKGQDCLEMRGKLRLGFWPQGMPQDGDCAYYGDLKAVLERSREDWRDYNRLSFLVYPNFEAMHTISLAAWVKNQGKEKVPDSYNRTGQHMLSLENRKWNHCIWEFSSMDRDCITELEFRYRLSGSDTGIGEEAVFYIKEIYLEKTEREEKHTGWDLEKDSICYDTCGYLPEEEKYALTDCAEGSFFAVDAESGEKILEGKIEPLYWKEIRFGKLDFSGLGEGWYRLYTDKGKSSVFQVGRDWLEEMLYKGLNFIFCQRCGYPVPGKHGCCHTDCYGEYRGMRIPYWGGWHDAGDMSQQTAQTAETCESLFLTAARVKENRPLYARLMEEACWGLSFLFRTRAGDGVRATSLGLIRWTDGIQGNQDDAGNVRVNRHALDNFICACAFAGASRVLKDYDPETGRAALAAAREDYGFAMEQYKKYGFELPVMWEHTYGSSQALCRAIISKCAAMLFLETGEECYKKDAAFWARELLKCQETQGKIKGFFYRDETHTHIQHFNHQAREQYFAQCLVLNCRIFKGEKEEEVFRQALEAYGSYLEFLMEKASPYGMMPSGLYREDEARHREIFQRMHLLVPYEACREDYVCQVRQGEKLEEGLFLRQFPVWFSFRGNTNVQLSMGDGALTAGRYLGKEKLIQASAEQIHWVNGRNPFRQSLMTGNGKRYGSLYGFFPGNCTGQLPVGIQTKKNEDTPFWPAGNQATHREVWTSCTIKMMDICGKLIEKYDKNDNDLF</sequence>
<comment type="similarity">
    <text evidence="1">Belongs to the glycosyl hydrolase 9 (cellulase E) family.</text>
</comment>
<dbReference type="InterPro" id="IPR004197">
    <property type="entry name" value="Cellulase_Ig-like"/>
</dbReference>
<proteinExistence type="inferred from homology"/>
<reference evidence="6" key="1">
    <citation type="journal article" date="2021" name="PeerJ">
        <title>Extensive microbial diversity within the chicken gut microbiome revealed by metagenomics and culture.</title>
        <authorList>
            <person name="Gilroy R."/>
            <person name="Ravi A."/>
            <person name="Getino M."/>
            <person name="Pursley I."/>
            <person name="Horton D.L."/>
            <person name="Alikhan N.F."/>
            <person name="Baker D."/>
            <person name="Gharbi K."/>
            <person name="Hall N."/>
            <person name="Watson M."/>
            <person name="Adriaenssens E.M."/>
            <person name="Foster-Nyarko E."/>
            <person name="Jarju S."/>
            <person name="Secka A."/>
            <person name="Antonio M."/>
            <person name="Oren A."/>
            <person name="Chaudhuri R.R."/>
            <person name="La Ragione R."/>
            <person name="Hildebrand F."/>
            <person name="Pallen M.J."/>
        </authorList>
    </citation>
    <scope>NUCLEOTIDE SEQUENCE</scope>
    <source>
        <strain evidence="6">1068</strain>
    </source>
</reference>
<dbReference type="AlphaFoldDB" id="A0A9D2FPM1"/>
<evidence type="ECO:0000256" key="2">
    <source>
        <dbReference type="ARBA" id="ARBA00023001"/>
    </source>
</evidence>
<evidence type="ECO:0000313" key="7">
    <source>
        <dbReference type="Proteomes" id="UP000824056"/>
    </source>
</evidence>
<evidence type="ECO:0000259" key="5">
    <source>
        <dbReference type="Pfam" id="PF00759"/>
    </source>
</evidence>
<dbReference type="InterPro" id="IPR008928">
    <property type="entry name" value="6-hairpin_glycosidase_sf"/>
</dbReference>
<dbReference type="CDD" id="cd02850">
    <property type="entry name" value="E_set_Cellulase_N"/>
    <property type="match status" value="1"/>
</dbReference>
<accession>A0A9D2FPM1</accession>
<evidence type="ECO:0000256" key="4">
    <source>
        <dbReference type="ARBA" id="ARBA00023326"/>
    </source>
</evidence>